<dbReference type="Gene3D" id="3.10.105.10">
    <property type="entry name" value="Dipeptide-binding Protein, Domain 3"/>
    <property type="match status" value="1"/>
</dbReference>
<dbReference type="STRING" id="490629.SAMN05216266_10119"/>
<organism evidence="7 8">
    <name type="scientific">Amycolatopsis marina</name>
    <dbReference type="NCBI Taxonomy" id="490629"/>
    <lineage>
        <taxon>Bacteria</taxon>
        <taxon>Bacillati</taxon>
        <taxon>Actinomycetota</taxon>
        <taxon>Actinomycetes</taxon>
        <taxon>Pseudonocardiales</taxon>
        <taxon>Pseudonocardiaceae</taxon>
        <taxon>Amycolatopsis</taxon>
    </lineage>
</organism>
<dbReference type="GO" id="GO:0015833">
    <property type="term" value="P:peptide transport"/>
    <property type="evidence" value="ECO:0007669"/>
    <property type="project" value="TreeGrafter"/>
</dbReference>
<proteinExistence type="inferred from homology"/>
<dbReference type="RefSeq" id="WP_091667675.1">
    <property type="nucleotide sequence ID" value="NZ_FOKG01000001.1"/>
</dbReference>
<reference evidence="8" key="1">
    <citation type="submission" date="2016-10" db="EMBL/GenBank/DDBJ databases">
        <authorList>
            <person name="Varghese N."/>
            <person name="Submissions S."/>
        </authorList>
    </citation>
    <scope>NUCLEOTIDE SEQUENCE [LARGE SCALE GENOMIC DNA]</scope>
    <source>
        <strain evidence="8">CGMCC 4.3568</strain>
    </source>
</reference>
<feature type="signal peptide" evidence="5">
    <location>
        <begin position="1"/>
        <end position="29"/>
    </location>
</feature>
<protein>
    <submittedName>
        <fullName evidence="7">Peptide/nickel transport system substrate-binding protein</fullName>
    </submittedName>
</protein>
<dbReference type="InterPro" id="IPR000914">
    <property type="entry name" value="SBP_5_dom"/>
</dbReference>
<keyword evidence="3" id="KW-0813">Transport</keyword>
<dbReference type="PROSITE" id="PS01040">
    <property type="entry name" value="SBP_BACTERIAL_5"/>
    <property type="match status" value="1"/>
</dbReference>
<evidence type="ECO:0000256" key="1">
    <source>
        <dbReference type="ARBA" id="ARBA00004193"/>
    </source>
</evidence>
<evidence type="ECO:0000313" key="7">
    <source>
        <dbReference type="EMBL" id="SFA71583.1"/>
    </source>
</evidence>
<evidence type="ECO:0000256" key="3">
    <source>
        <dbReference type="ARBA" id="ARBA00022448"/>
    </source>
</evidence>
<dbReference type="Gene3D" id="3.90.76.10">
    <property type="entry name" value="Dipeptide-binding Protein, Domain 1"/>
    <property type="match status" value="1"/>
</dbReference>
<evidence type="ECO:0000256" key="2">
    <source>
        <dbReference type="ARBA" id="ARBA00005695"/>
    </source>
</evidence>
<accession>A0A1I0V674</accession>
<dbReference type="GO" id="GO:0042597">
    <property type="term" value="C:periplasmic space"/>
    <property type="evidence" value="ECO:0007669"/>
    <property type="project" value="UniProtKB-ARBA"/>
</dbReference>
<feature type="chain" id="PRO_5017367581" evidence="5">
    <location>
        <begin position="30"/>
        <end position="559"/>
    </location>
</feature>
<sequence length="559" mass="60741">MLQKRVARTRRIALIGLAGALAVSMSACAESERDGSGGDGSGGDTLVFGAAGNPKNFDPIFNDDGETFRVIRQMYDTLVSYKPGSAEVVPGLATKWVPNEDGTSWTFTLREGVKFHDGTPFNAEAVCFNFDRWHNMSGAAAQSQMIYYGDVFGGFAKNEGDATGDPLYKSCEATDETTAVLNLNEPKGAFPDAFGLAAFSMSSPEALEQYNADEVTQSGDSFSYPAYANEHPTGTGAYKFESYDPSQGTITLVRNEEYWGEKAKTAKLIFRIIPDENARKQELAAGTIDGYDLPNPADYQSLRDSGAQVLVRPVNNILYLGINQEGNPKLKDVRVRKAIEHAINKKQLAQNKLPEGATARDQFVPKDLNGYTDAVEKHEYDPDKAKQLLAEAGAENLTLKFYIPTEVTRPYMPNPQEIGGAVSDDLKAAGIKVQLVPRPWNGGYKDDVQKLGKHDIHLLGWTGDYGDPGNFIGTFFGREKAEFGFDNPEIFTALSEADAKVTDPEAKKAAYEEAAVKISKFVPAVPLTSSPPAIAVKEGVQGLVPSPLTDERFHTVTKG</sequence>
<evidence type="ECO:0000259" key="6">
    <source>
        <dbReference type="Pfam" id="PF00496"/>
    </source>
</evidence>
<dbReference type="CDD" id="cd08493">
    <property type="entry name" value="PBP2_DppA_like"/>
    <property type="match status" value="1"/>
</dbReference>
<comment type="similarity">
    <text evidence="2">Belongs to the bacterial solute-binding protein 5 family.</text>
</comment>
<dbReference type="PROSITE" id="PS51257">
    <property type="entry name" value="PROKAR_LIPOPROTEIN"/>
    <property type="match status" value="1"/>
</dbReference>
<evidence type="ECO:0000256" key="5">
    <source>
        <dbReference type="SAM" id="SignalP"/>
    </source>
</evidence>
<dbReference type="InterPro" id="IPR030678">
    <property type="entry name" value="Peptide/Ni-bd"/>
</dbReference>
<dbReference type="InterPro" id="IPR023765">
    <property type="entry name" value="SBP_5_CS"/>
</dbReference>
<keyword evidence="4 5" id="KW-0732">Signal</keyword>
<dbReference type="GO" id="GO:1904680">
    <property type="term" value="F:peptide transmembrane transporter activity"/>
    <property type="evidence" value="ECO:0007669"/>
    <property type="project" value="TreeGrafter"/>
</dbReference>
<gene>
    <name evidence="7" type="ORF">SAMN05216266_10119</name>
</gene>
<keyword evidence="8" id="KW-1185">Reference proteome</keyword>
<dbReference type="PIRSF" id="PIRSF002741">
    <property type="entry name" value="MppA"/>
    <property type="match status" value="1"/>
</dbReference>
<dbReference type="InterPro" id="IPR039424">
    <property type="entry name" value="SBP_5"/>
</dbReference>
<dbReference type="Pfam" id="PF00496">
    <property type="entry name" value="SBP_bac_5"/>
    <property type="match status" value="1"/>
</dbReference>
<dbReference type="PANTHER" id="PTHR30290:SF9">
    <property type="entry name" value="OLIGOPEPTIDE-BINDING PROTEIN APPA"/>
    <property type="match status" value="1"/>
</dbReference>
<dbReference type="GO" id="GO:0043190">
    <property type="term" value="C:ATP-binding cassette (ABC) transporter complex"/>
    <property type="evidence" value="ECO:0007669"/>
    <property type="project" value="InterPro"/>
</dbReference>
<dbReference type="EMBL" id="FOKG01000001">
    <property type="protein sequence ID" value="SFA71583.1"/>
    <property type="molecule type" value="Genomic_DNA"/>
</dbReference>
<dbReference type="OrthoDB" id="9796817at2"/>
<evidence type="ECO:0000256" key="4">
    <source>
        <dbReference type="ARBA" id="ARBA00022729"/>
    </source>
</evidence>
<name>A0A1I0V674_9PSEU</name>
<dbReference type="PANTHER" id="PTHR30290">
    <property type="entry name" value="PERIPLASMIC BINDING COMPONENT OF ABC TRANSPORTER"/>
    <property type="match status" value="1"/>
</dbReference>
<dbReference type="Gene3D" id="3.40.190.10">
    <property type="entry name" value="Periplasmic binding protein-like II"/>
    <property type="match status" value="1"/>
</dbReference>
<comment type="subcellular location">
    <subcellularLocation>
        <location evidence="1">Cell membrane</location>
        <topology evidence="1">Lipid-anchor</topology>
    </subcellularLocation>
</comment>
<feature type="domain" description="Solute-binding protein family 5" evidence="6">
    <location>
        <begin position="87"/>
        <end position="479"/>
    </location>
</feature>
<dbReference type="SUPFAM" id="SSF53850">
    <property type="entry name" value="Periplasmic binding protein-like II"/>
    <property type="match status" value="1"/>
</dbReference>
<dbReference type="AlphaFoldDB" id="A0A1I0V674"/>
<dbReference type="Proteomes" id="UP000243799">
    <property type="component" value="Unassembled WGS sequence"/>
</dbReference>
<evidence type="ECO:0000313" key="8">
    <source>
        <dbReference type="Proteomes" id="UP000243799"/>
    </source>
</evidence>